<name>A0A6G1B7X1_CROCR</name>
<protein>
    <submittedName>
        <fullName evidence="1">LORF2 protein</fullName>
    </submittedName>
</protein>
<dbReference type="EMBL" id="VOAJ01001950">
    <property type="protein sequence ID" value="KAF0883980.1"/>
    <property type="molecule type" value="Genomic_DNA"/>
</dbReference>
<feature type="non-terminal residue" evidence="1">
    <location>
        <position position="146"/>
    </location>
</feature>
<evidence type="ECO:0000313" key="1">
    <source>
        <dbReference type="EMBL" id="KAF0883980.1"/>
    </source>
</evidence>
<dbReference type="Proteomes" id="UP000475037">
    <property type="component" value="Unassembled WGS sequence"/>
</dbReference>
<sequence>KGKIKLNNKKRTTLFKTAKYLNRYYTKEDIQMANKHMKRCSSSLVIRELQMETTTRYHRSPFRMANIQKTLTIPITGENCWWECKGVQPQWSTVWQCLTKLNIDLLYNLAITLQGIYPTDGKISVHTKISMQMIIVVLFTIAKAWK</sequence>
<comment type="caution">
    <text evidence="1">The sequence shown here is derived from an EMBL/GenBank/DDBJ whole genome shotgun (WGS) entry which is preliminary data.</text>
</comment>
<feature type="non-terminal residue" evidence="1">
    <location>
        <position position="1"/>
    </location>
</feature>
<dbReference type="AlphaFoldDB" id="A0A6G1B7X1"/>
<reference evidence="1 2" key="1">
    <citation type="submission" date="2019-11" db="EMBL/GenBank/DDBJ databases">
        <authorList>
            <person name="Yang C."/>
            <person name="Li F."/>
        </authorList>
    </citation>
    <scope>NUCLEOTIDE SEQUENCE [LARGE SCALE GENOMIC DNA]</scope>
    <source>
        <strain evidence="1">KB4526</strain>
        <tissue evidence="1">Muscle</tissue>
    </source>
</reference>
<keyword evidence="2" id="KW-1185">Reference proteome</keyword>
<organism evidence="1 2">
    <name type="scientific">Crocuta crocuta</name>
    <name type="common">Spotted hyena</name>
    <dbReference type="NCBI Taxonomy" id="9678"/>
    <lineage>
        <taxon>Eukaryota</taxon>
        <taxon>Metazoa</taxon>
        <taxon>Chordata</taxon>
        <taxon>Craniata</taxon>
        <taxon>Vertebrata</taxon>
        <taxon>Euteleostomi</taxon>
        <taxon>Mammalia</taxon>
        <taxon>Eutheria</taxon>
        <taxon>Laurasiatheria</taxon>
        <taxon>Carnivora</taxon>
        <taxon>Feliformia</taxon>
        <taxon>Hyaenidae</taxon>
        <taxon>Crocuta</taxon>
    </lineage>
</organism>
<evidence type="ECO:0000313" key="2">
    <source>
        <dbReference type="Proteomes" id="UP000475037"/>
    </source>
</evidence>
<accession>A0A6G1B7X1</accession>
<gene>
    <name evidence="1" type="ORF">FOF47_R07355</name>
</gene>
<proteinExistence type="predicted"/>